<gene>
    <name evidence="9" type="ORF">PCOR1329_LOCUS10021</name>
</gene>
<keyword evidence="2 7" id="KW-0812">Transmembrane</keyword>
<dbReference type="InterPro" id="IPR018247">
    <property type="entry name" value="EF_Hand_1_Ca_BS"/>
</dbReference>
<protein>
    <recommendedName>
        <fullName evidence="8">EF-hand domain-containing protein</fullName>
    </recommendedName>
</protein>
<dbReference type="PROSITE" id="PS50222">
    <property type="entry name" value="EF_HAND_2"/>
    <property type="match status" value="2"/>
</dbReference>
<dbReference type="Gene3D" id="1.20.120.350">
    <property type="entry name" value="Voltage-gated potassium channels. Chain C"/>
    <property type="match status" value="1"/>
</dbReference>
<evidence type="ECO:0000256" key="2">
    <source>
        <dbReference type="ARBA" id="ARBA00022692"/>
    </source>
</evidence>
<keyword evidence="10" id="KW-1185">Reference proteome</keyword>
<evidence type="ECO:0000256" key="5">
    <source>
        <dbReference type="ARBA" id="ARBA00023136"/>
    </source>
</evidence>
<dbReference type="InterPro" id="IPR002048">
    <property type="entry name" value="EF_hand_dom"/>
</dbReference>
<dbReference type="SUPFAM" id="SSF47473">
    <property type="entry name" value="EF-hand"/>
    <property type="match status" value="1"/>
</dbReference>
<proteinExistence type="predicted"/>
<feature type="transmembrane region" description="Helical" evidence="7">
    <location>
        <begin position="281"/>
        <end position="302"/>
    </location>
</feature>
<feature type="transmembrane region" description="Helical" evidence="7">
    <location>
        <begin position="323"/>
        <end position="346"/>
    </location>
</feature>
<feature type="domain" description="EF-hand" evidence="8">
    <location>
        <begin position="409"/>
        <end position="444"/>
    </location>
</feature>
<evidence type="ECO:0000256" key="4">
    <source>
        <dbReference type="ARBA" id="ARBA00022989"/>
    </source>
</evidence>
<keyword evidence="5 7" id="KW-0472">Membrane</keyword>
<comment type="subcellular location">
    <subcellularLocation>
        <location evidence="1">Membrane</location>
        <topology evidence="1">Multi-pass membrane protein</topology>
    </subcellularLocation>
</comment>
<feature type="non-terminal residue" evidence="9">
    <location>
        <position position="814"/>
    </location>
</feature>
<feature type="compositionally biased region" description="Basic residues" evidence="6">
    <location>
        <begin position="696"/>
        <end position="712"/>
    </location>
</feature>
<sequence length="814" mass="91532">MEVADLADEVRGLQELVVKYESVLNRVQADCNVRGEFHGATTDGAAVSDLTQEIAGEMSRTSRSGSPKHVDAAMLRCVHSLPEASQPKQISKVELRISTQAVAVMPPAAGRMCQNNIHERRKKIKKSTNAASRRTFLQRFIDHWFFDIFCAAMIIGNSCVIGHDVQWMTTHTTEPEVSKVMGLFCSVFFFLELVVRVLADGPRFFFYYSENRNWNWFDFFLVAMSFFDILSFSDSGSDASSVGMGIKTIKMLRIVRVLRVFRFFTKLSQLAFMIIDSVKSLVWALIMLGIVIYVFAIFFTHYTAEYTRLQGNGPNAVLIAEHFGSLWTTIFTLFHCMLNGISWYTIPIALSAIPGWTGPFLAVGFVGYLSFTMLAVMNIITGVFVDNAVETARTQREFLVQKEMEVKEQWLSEMRNIFMEMDVDGSGTVSREEILGFVNDERVQYYLTALGLDVDDAERLFVLLDENRDGEIELDQFLSGCLRLKGSARSIDVCSLIHQSRQLCKRIEEIDVLLHDFMGIQNNGSAWLMPPLKHSPKSGFSVQKELTPDKTPPDAACGGKTDADNAYLAGAAQPDASHAQPKPPLVQMRWRSGDFAVRELFEAPTYSIVSFPEGEDVSGLTLDMHSLRLYCYCDGASPCATTGLTKWNLTHGAPQEATATVAARLAVDHPLLAARTSIGVPPPAHVTVAWGSAPRRPPRGPRHGRRRRSGRGHRRRAVAVVWGISVRQPEWYNLWAQRPHRWQEWEFDPLFQVNDPWVQRAMMGLYDNLSADLHAQPESLDGPWPKAFASWLELRGQSYPSKAFHDDIVPFIAE</sequence>
<accession>A0ABN9QC95</accession>
<dbReference type="PROSITE" id="PS00018">
    <property type="entry name" value="EF_HAND_1"/>
    <property type="match status" value="1"/>
</dbReference>
<dbReference type="InterPro" id="IPR011992">
    <property type="entry name" value="EF-hand-dom_pair"/>
</dbReference>
<dbReference type="Pfam" id="PF13499">
    <property type="entry name" value="EF-hand_7"/>
    <property type="match status" value="1"/>
</dbReference>
<dbReference type="Gene3D" id="1.10.287.70">
    <property type="match status" value="1"/>
</dbReference>
<evidence type="ECO:0000256" key="1">
    <source>
        <dbReference type="ARBA" id="ARBA00004141"/>
    </source>
</evidence>
<dbReference type="InterPro" id="IPR043203">
    <property type="entry name" value="VGCC_Ca_Na"/>
</dbReference>
<feature type="domain" description="EF-hand" evidence="8">
    <location>
        <begin position="452"/>
        <end position="487"/>
    </location>
</feature>
<feature type="transmembrane region" description="Helical" evidence="7">
    <location>
        <begin position="144"/>
        <end position="165"/>
    </location>
</feature>
<evidence type="ECO:0000313" key="10">
    <source>
        <dbReference type="Proteomes" id="UP001189429"/>
    </source>
</evidence>
<dbReference type="SMART" id="SM00054">
    <property type="entry name" value="EFh"/>
    <property type="match status" value="2"/>
</dbReference>
<reference evidence="9" key="1">
    <citation type="submission" date="2023-10" db="EMBL/GenBank/DDBJ databases">
        <authorList>
            <person name="Chen Y."/>
            <person name="Shah S."/>
            <person name="Dougan E. K."/>
            <person name="Thang M."/>
            <person name="Chan C."/>
        </authorList>
    </citation>
    <scope>NUCLEOTIDE SEQUENCE [LARGE SCALE GENOMIC DNA]</scope>
</reference>
<feature type="region of interest" description="Disordered" evidence="6">
    <location>
        <begin position="687"/>
        <end position="712"/>
    </location>
</feature>
<dbReference type="Proteomes" id="UP001189429">
    <property type="component" value="Unassembled WGS sequence"/>
</dbReference>
<name>A0ABN9QC95_9DINO</name>
<evidence type="ECO:0000259" key="8">
    <source>
        <dbReference type="PROSITE" id="PS50222"/>
    </source>
</evidence>
<evidence type="ECO:0000256" key="3">
    <source>
        <dbReference type="ARBA" id="ARBA00022837"/>
    </source>
</evidence>
<dbReference type="Pfam" id="PF00520">
    <property type="entry name" value="Ion_trans"/>
    <property type="match status" value="1"/>
</dbReference>
<dbReference type="InterPro" id="IPR027359">
    <property type="entry name" value="Volt_channel_dom_sf"/>
</dbReference>
<dbReference type="PANTHER" id="PTHR10037:SF62">
    <property type="entry name" value="SODIUM CHANNEL PROTEIN 60E"/>
    <property type="match status" value="1"/>
</dbReference>
<dbReference type="SUPFAM" id="SSF81324">
    <property type="entry name" value="Voltage-gated potassium channels"/>
    <property type="match status" value="1"/>
</dbReference>
<dbReference type="CDD" id="cd00051">
    <property type="entry name" value="EFh"/>
    <property type="match status" value="1"/>
</dbReference>
<evidence type="ECO:0000256" key="7">
    <source>
        <dbReference type="SAM" id="Phobius"/>
    </source>
</evidence>
<feature type="transmembrane region" description="Helical" evidence="7">
    <location>
        <begin position="358"/>
        <end position="385"/>
    </location>
</feature>
<comment type="caution">
    <text evidence="9">The sequence shown here is derived from an EMBL/GenBank/DDBJ whole genome shotgun (WGS) entry which is preliminary data.</text>
</comment>
<organism evidence="9 10">
    <name type="scientific">Prorocentrum cordatum</name>
    <dbReference type="NCBI Taxonomy" id="2364126"/>
    <lineage>
        <taxon>Eukaryota</taxon>
        <taxon>Sar</taxon>
        <taxon>Alveolata</taxon>
        <taxon>Dinophyceae</taxon>
        <taxon>Prorocentrales</taxon>
        <taxon>Prorocentraceae</taxon>
        <taxon>Prorocentrum</taxon>
    </lineage>
</organism>
<feature type="transmembrane region" description="Helical" evidence="7">
    <location>
        <begin position="177"/>
        <end position="199"/>
    </location>
</feature>
<dbReference type="EMBL" id="CAUYUJ010002821">
    <property type="protein sequence ID" value="CAK0802515.1"/>
    <property type="molecule type" value="Genomic_DNA"/>
</dbReference>
<dbReference type="InterPro" id="IPR005821">
    <property type="entry name" value="Ion_trans_dom"/>
</dbReference>
<feature type="region of interest" description="Disordered" evidence="6">
    <location>
        <begin position="538"/>
        <end position="559"/>
    </location>
</feature>
<dbReference type="Gene3D" id="1.10.238.10">
    <property type="entry name" value="EF-hand"/>
    <property type="match status" value="1"/>
</dbReference>
<keyword evidence="3" id="KW-0106">Calcium</keyword>
<dbReference type="PANTHER" id="PTHR10037">
    <property type="entry name" value="VOLTAGE-GATED CATION CHANNEL CALCIUM AND SODIUM"/>
    <property type="match status" value="1"/>
</dbReference>
<evidence type="ECO:0000313" key="9">
    <source>
        <dbReference type="EMBL" id="CAK0802515.1"/>
    </source>
</evidence>
<keyword evidence="4 7" id="KW-1133">Transmembrane helix</keyword>
<evidence type="ECO:0000256" key="6">
    <source>
        <dbReference type="SAM" id="MobiDB-lite"/>
    </source>
</evidence>